<proteinExistence type="predicted"/>
<evidence type="ECO:0000313" key="3">
    <source>
        <dbReference type="Proteomes" id="UP000521943"/>
    </source>
</evidence>
<dbReference type="EMBL" id="JACGCI010000020">
    <property type="protein sequence ID" value="KAF6757988.1"/>
    <property type="molecule type" value="Genomic_DNA"/>
</dbReference>
<dbReference type="AlphaFoldDB" id="A0A8H6I5U8"/>
<keyword evidence="3" id="KW-1185">Reference proteome</keyword>
<organism evidence="2 3">
    <name type="scientific">Ephemerocybe angulata</name>
    <dbReference type="NCBI Taxonomy" id="980116"/>
    <lineage>
        <taxon>Eukaryota</taxon>
        <taxon>Fungi</taxon>
        <taxon>Dikarya</taxon>
        <taxon>Basidiomycota</taxon>
        <taxon>Agaricomycotina</taxon>
        <taxon>Agaricomycetes</taxon>
        <taxon>Agaricomycetidae</taxon>
        <taxon>Agaricales</taxon>
        <taxon>Agaricineae</taxon>
        <taxon>Psathyrellaceae</taxon>
        <taxon>Ephemerocybe</taxon>
    </lineage>
</organism>
<dbReference type="Proteomes" id="UP000521943">
    <property type="component" value="Unassembled WGS sequence"/>
</dbReference>
<feature type="region of interest" description="Disordered" evidence="1">
    <location>
        <begin position="270"/>
        <end position="293"/>
    </location>
</feature>
<gene>
    <name evidence="2" type="ORF">DFP72DRAFT_845447</name>
</gene>
<sequence length="395" mass="43649">MAGSIGQGATIRFHKACKLNLAQVLRGDLVSIDIKRTLPGRFSFNCSHPPDVIPQSALLQNMGDVVGPPPPFVRVRAASSDRVLATSPYKYNDSTTITFCHDGSGRGSRVHKAGRREPEQGCVKILRSTVQRLTTRGNSEKQICKGLELGKGRPGLCGASRTIQVSPSPLPGNKEKRGARRQEEAGVNTETCCAVTPPGRRCQCRDEACCVWTRQEDVGEVDYSKHPEAKSRVAANYCAPEIRWEVRENRWRSSLDERGILGHNSRRHLPVVDSSSQRHSKPPVLGRPTTMSEVETRDARKLWRDLQGLGTSMHHIDLPTSITAHIQHTGSRQTQGGRWGAGGSRVWHIHSEMPYLTSVKGGRLLGWIGTGELSPEMLTKQLKLLTSRDNTTFDF</sequence>
<comment type="caution">
    <text evidence="2">The sequence shown here is derived from an EMBL/GenBank/DDBJ whole genome shotgun (WGS) entry which is preliminary data.</text>
</comment>
<protein>
    <submittedName>
        <fullName evidence="2">Uncharacterized protein</fullName>
    </submittedName>
</protein>
<feature type="compositionally biased region" description="Basic and acidic residues" evidence="1">
    <location>
        <begin position="173"/>
        <end position="182"/>
    </location>
</feature>
<evidence type="ECO:0000313" key="2">
    <source>
        <dbReference type="EMBL" id="KAF6757988.1"/>
    </source>
</evidence>
<feature type="region of interest" description="Disordered" evidence="1">
    <location>
        <begin position="158"/>
        <end position="182"/>
    </location>
</feature>
<name>A0A8H6I5U8_9AGAR</name>
<evidence type="ECO:0000256" key="1">
    <source>
        <dbReference type="SAM" id="MobiDB-lite"/>
    </source>
</evidence>
<accession>A0A8H6I5U8</accession>
<reference evidence="2 3" key="1">
    <citation type="submission" date="2020-07" db="EMBL/GenBank/DDBJ databases">
        <title>Comparative genomics of pyrophilous fungi reveals a link between fire events and developmental genes.</title>
        <authorList>
            <consortium name="DOE Joint Genome Institute"/>
            <person name="Steindorff A.S."/>
            <person name="Carver A."/>
            <person name="Calhoun S."/>
            <person name="Stillman K."/>
            <person name="Liu H."/>
            <person name="Lipzen A."/>
            <person name="Pangilinan J."/>
            <person name="Labutti K."/>
            <person name="Bruns T.D."/>
            <person name="Grigoriev I.V."/>
        </authorList>
    </citation>
    <scope>NUCLEOTIDE SEQUENCE [LARGE SCALE GENOMIC DNA]</scope>
    <source>
        <strain evidence="2 3">CBS 144469</strain>
    </source>
</reference>